<dbReference type="GO" id="GO:0008168">
    <property type="term" value="F:methyltransferase activity"/>
    <property type="evidence" value="ECO:0007669"/>
    <property type="project" value="UniProtKB-ARBA"/>
</dbReference>
<evidence type="ECO:0000313" key="2">
    <source>
        <dbReference type="EMBL" id="GHA93245.1"/>
    </source>
</evidence>
<name>A0A918T5M4_9ACTN</name>
<comment type="caution">
    <text evidence="2">The sequence shown here is derived from an EMBL/GenBank/DDBJ whole genome shotgun (WGS) entry which is preliminary data.</text>
</comment>
<dbReference type="EMBL" id="BMUL01000010">
    <property type="protein sequence ID" value="GHA93245.1"/>
    <property type="molecule type" value="Genomic_DNA"/>
</dbReference>
<dbReference type="CDD" id="cd02440">
    <property type="entry name" value="AdoMet_MTases"/>
    <property type="match status" value="1"/>
</dbReference>
<dbReference type="Pfam" id="PF13649">
    <property type="entry name" value="Methyltransf_25"/>
    <property type="match status" value="1"/>
</dbReference>
<dbReference type="Gene3D" id="3.40.50.150">
    <property type="entry name" value="Vaccinia Virus protein VP39"/>
    <property type="match status" value="1"/>
</dbReference>
<reference evidence="2" key="1">
    <citation type="journal article" date="2014" name="Int. J. Syst. Evol. Microbiol.">
        <title>Complete genome sequence of Corynebacterium casei LMG S-19264T (=DSM 44701T), isolated from a smear-ripened cheese.</title>
        <authorList>
            <consortium name="US DOE Joint Genome Institute (JGI-PGF)"/>
            <person name="Walter F."/>
            <person name="Albersmeier A."/>
            <person name="Kalinowski J."/>
            <person name="Ruckert C."/>
        </authorList>
    </citation>
    <scope>NUCLEOTIDE SEQUENCE</scope>
    <source>
        <strain evidence="2">JCM 4518</strain>
    </source>
</reference>
<evidence type="ECO:0000313" key="3">
    <source>
        <dbReference type="Proteomes" id="UP000644020"/>
    </source>
</evidence>
<keyword evidence="3" id="KW-1185">Reference proteome</keyword>
<dbReference type="AlphaFoldDB" id="A0A918T5M4"/>
<gene>
    <name evidence="2" type="primary">pcm</name>
    <name evidence="2" type="ORF">GCM10010305_41240</name>
</gene>
<dbReference type="InterPro" id="IPR029063">
    <property type="entry name" value="SAM-dependent_MTases_sf"/>
</dbReference>
<dbReference type="InterPro" id="IPR041698">
    <property type="entry name" value="Methyltransf_25"/>
</dbReference>
<dbReference type="RefSeq" id="WP_189979495.1">
    <property type="nucleotide sequence ID" value="NZ_BMUL01000010.1"/>
</dbReference>
<reference evidence="2" key="2">
    <citation type="submission" date="2020-09" db="EMBL/GenBank/DDBJ databases">
        <authorList>
            <person name="Sun Q."/>
            <person name="Ohkuma M."/>
        </authorList>
    </citation>
    <scope>NUCLEOTIDE SEQUENCE</scope>
    <source>
        <strain evidence="2">JCM 4518</strain>
    </source>
</reference>
<dbReference type="SUPFAM" id="SSF53335">
    <property type="entry name" value="S-adenosyl-L-methionine-dependent methyltransferases"/>
    <property type="match status" value="1"/>
</dbReference>
<dbReference type="Proteomes" id="UP000644020">
    <property type="component" value="Unassembled WGS sequence"/>
</dbReference>
<organism evidence="2 3">
    <name type="scientific">Streptomyces termitum</name>
    <dbReference type="NCBI Taxonomy" id="67368"/>
    <lineage>
        <taxon>Bacteria</taxon>
        <taxon>Bacillati</taxon>
        <taxon>Actinomycetota</taxon>
        <taxon>Actinomycetes</taxon>
        <taxon>Kitasatosporales</taxon>
        <taxon>Streptomycetaceae</taxon>
        <taxon>Streptomyces</taxon>
    </lineage>
</organism>
<accession>A0A918T5M4</accession>
<protein>
    <submittedName>
        <fullName evidence="2">Protein-L-isoaspartate O-methyltransferase</fullName>
    </submittedName>
</protein>
<sequence>MDWQTKAAALASRVTDPDSRWLAPVAHTPRHELVPRWWARDPAGRWALMDGPSEPEDWRQYAYMDRSLVTRVGTLHADHAEPDDHPEGQPTSSATLPSLVVRMLRHARVGEGLPLLDLGTGAGGLTAYACHRLGGAHVTSLDVDPYLVSAAGDRLARLGHHPRMVTADATKHVPGTYERIVSTVALTPGSGLRPVLDALRPGGRIATTLARTSLIVTGWKHTSEDVVGVVERDTAGFMLTRSGDDYPPALAELFAHAMEAKGDERGTGRYPVVDVANAWELRSMLEVTTPGVEVSYETSGRIRVAYLVHPDGSWARAVAEWTDPPDVHQGGPQRLWTALERIRNRLNAEGALPLLGAQVRITPDGVVHLSRGQWRASMGNT</sequence>
<feature type="domain" description="Methyltransferase" evidence="1">
    <location>
        <begin position="116"/>
        <end position="203"/>
    </location>
</feature>
<proteinExistence type="predicted"/>
<evidence type="ECO:0000259" key="1">
    <source>
        <dbReference type="Pfam" id="PF13649"/>
    </source>
</evidence>